<proteinExistence type="evidence at transcript level"/>
<dbReference type="EMBL" id="GU170898">
    <property type="protein sequence ID" value="ADF28524.1"/>
    <property type="molecule type" value="mRNA"/>
</dbReference>
<accession>D5J703</accession>
<dbReference type="ArachnoServer" id="AS001952">
    <property type="toxin name" value="U4-theraphotoxin-Pm1a"/>
</dbReference>
<feature type="signal peptide" evidence="1">
    <location>
        <begin position="1"/>
        <end position="20"/>
    </location>
</feature>
<protein>
    <submittedName>
        <fullName evidence="2">Uncharacterized protein</fullName>
    </submittedName>
</protein>
<feature type="chain" id="PRO_5003073678" evidence="1">
    <location>
        <begin position="21"/>
        <end position="95"/>
    </location>
</feature>
<reference evidence="2" key="1">
    <citation type="journal article" date="2010" name="Cell. Mol. Life Sci.">
        <title>Venom components from Citharischius crawshayi spider (Family Theraphosidae): exploring transcriptome, venomics, and function.</title>
        <authorList>
            <person name="Diego-Garcia E."/>
            <person name="Peigneur S."/>
            <person name="Waelkens E."/>
            <person name="Debaveye S."/>
            <person name="Tytgat J."/>
        </authorList>
    </citation>
    <scope>NUCLEOTIDE SEQUENCE</scope>
    <source>
        <tissue evidence="2">Venom gland</tissue>
    </source>
</reference>
<keyword evidence="1" id="KW-0732">Signal</keyword>
<dbReference type="AlphaFoldDB" id="D5J703"/>
<evidence type="ECO:0000256" key="1">
    <source>
        <dbReference type="SAM" id="SignalP"/>
    </source>
</evidence>
<name>D5J703_PELMU</name>
<evidence type="ECO:0000313" key="2">
    <source>
        <dbReference type="EMBL" id="ADF28524.1"/>
    </source>
</evidence>
<organism evidence="2">
    <name type="scientific">Pelinobius muticus</name>
    <name type="common">King baboon spider</name>
    <name type="synonym">Citharischius crawshayi</name>
    <dbReference type="NCBI Taxonomy" id="753628"/>
    <lineage>
        <taxon>Eukaryota</taxon>
        <taxon>Metazoa</taxon>
        <taxon>Ecdysozoa</taxon>
        <taxon>Arthropoda</taxon>
        <taxon>Chelicerata</taxon>
        <taxon>Arachnida</taxon>
        <taxon>Araneae</taxon>
        <taxon>Mygalomorphae</taxon>
        <taxon>Avicularoidea</taxon>
        <taxon>Theraphosidae</taxon>
        <taxon>Pelinobius</taxon>
    </lineage>
</organism>
<sequence>MKTFLAAALLFLIVLHYAQYGNDDDFAVNGGGNGLMKAALEERDDFDWTWQKDGEEPEKAFVAVKGGHEDKGKGEKAAKFAKDFFNFYDGAKWSK</sequence>